<feature type="chain" id="PRO_5035604725" description="Chitin-binding type-2 domain-containing protein" evidence="1">
    <location>
        <begin position="20"/>
        <end position="217"/>
    </location>
</feature>
<proteinExistence type="predicted"/>
<keyword evidence="1" id="KW-0732">Signal</keyword>
<dbReference type="GO" id="GO:0008061">
    <property type="term" value="F:chitin binding"/>
    <property type="evidence" value="ECO:0007669"/>
    <property type="project" value="InterPro"/>
</dbReference>
<dbReference type="InterPro" id="IPR036508">
    <property type="entry name" value="Chitin-bd_dom_sf"/>
</dbReference>
<feature type="domain" description="Chitin-binding type-2" evidence="2">
    <location>
        <begin position="20"/>
        <end position="74"/>
    </location>
</feature>
<dbReference type="AlphaFoldDB" id="A0A815CXG0"/>
<evidence type="ECO:0000313" key="3">
    <source>
        <dbReference type="EMBL" id="CAF1289439.1"/>
    </source>
</evidence>
<accession>A0A815CXG0</accession>
<reference evidence="3" key="1">
    <citation type="submission" date="2021-02" db="EMBL/GenBank/DDBJ databases">
        <authorList>
            <person name="Nowell W R."/>
        </authorList>
    </citation>
    <scope>NUCLEOTIDE SEQUENCE</scope>
</reference>
<protein>
    <recommendedName>
        <fullName evidence="2">Chitin-binding type-2 domain-containing protein</fullName>
    </recommendedName>
</protein>
<feature type="signal peptide" evidence="1">
    <location>
        <begin position="1"/>
        <end position="19"/>
    </location>
</feature>
<gene>
    <name evidence="4" type="ORF">OKA104_LOCUS13044</name>
    <name evidence="3" type="ORF">VCS650_LOCUS30420</name>
</gene>
<evidence type="ECO:0000313" key="5">
    <source>
        <dbReference type="Proteomes" id="UP000663891"/>
    </source>
</evidence>
<evidence type="ECO:0000313" key="4">
    <source>
        <dbReference type="EMBL" id="CAF3709044.1"/>
    </source>
</evidence>
<evidence type="ECO:0000259" key="2">
    <source>
        <dbReference type="PROSITE" id="PS50940"/>
    </source>
</evidence>
<dbReference type="OrthoDB" id="2015116at2759"/>
<sequence>MQKLVAFYMLISLVKCIDGMFICENDGTFENPTDRSTFWHCANGINYLKNCPSPLVWSQAIQTCTWNEESSTTIAPTIASTDIVSTTITTPSSLPSQCLNYTSITDGTRRTTNTHILAETDNTYFSKTRTWVRFEGDAGTRIAESTVPSNRCGSEGAGWLKHPQEPEIGETVTQTACFNMLGMSCIWPVKIPMTNCDGFFVYGLVAPAPSNARYCTI</sequence>
<dbReference type="Proteomes" id="UP000663891">
    <property type="component" value="Unassembled WGS sequence"/>
</dbReference>
<dbReference type="PROSITE" id="PS50940">
    <property type="entry name" value="CHIT_BIND_II"/>
    <property type="match status" value="1"/>
</dbReference>
<dbReference type="EMBL" id="CAJOAY010000648">
    <property type="protein sequence ID" value="CAF3709044.1"/>
    <property type="molecule type" value="Genomic_DNA"/>
</dbReference>
<dbReference type="GO" id="GO:0005576">
    <property type="term" value="C:extracellular region"/>
    <property type="evidence" value="ECO:0007669"/>
    <property type="project" value="InterPro"/>
</dbReference>
<dbReference type="SUPFAM" id="SSF57625">
    <property type="entry name" value="Invertebrate chitin-binding proteins"/>
    <property type="match status" value="1"/>
</dbReference>
<dbReference type="Gene3D" id="2.170.140.10">
    <property type="entry name" value="Chitin binding domain"/>
    <property type="match status" value="1"/>
</dbReference>
<dbReference type="EMBL" id="CAJNON010000493">
    <property type="protein sequence ID" value="CAF1289439.1"/>
    <property type="molecule type" value="Genomic_DNA"/>
</dbReference>
<name>A0A815CXG0_9BILA</name>
<dbReference type="Pfam" id="PF01607">
    <property type="entry name" value="CBM_14"/>
    <property type="match status" value="1"/>
</dbReference>
<dbReference type="InterPro" id="IPR002557">
    <property type="entry name" value="Chitin-bd_dom"/>
</dbReference>
<evidence type="ECO:0000256" key="1">
    <source>
        <dbReference type="SAM" id="SignalP"/>
    </source>
</evidence>
<organism evidence="3 5">
    <name type="scientific">Adineta steineri</name>
    <dbReference type="NCBI Taxonomy" id="433720"/>
    <lineage>
        <taxon>Eukaryota</taxon>
        <taxon>Metazoa</taxon>
        <taxon>Spiralia</taxon>
        <taxon>Gnathifera</taxon>
        <taxon>Rotifera</taxon>
        <taxon>Eurotatoria</taxon>
        <taxon>Bdelloidea</taxon>
        <taxon>Adinetida</taxon>
        <taxon>Adinetidae</taxon>
        <taxon>Adineta</taxon>
    </lineage>
</organism>
<dbReference type="Proteomes" id="UP000663881">
    <property type="component" value="Unassembled WGS sequence"/>
</dbReference>
<dbReference type="SMART" id="SM00494">
    <property type="entry name" value="ChtBD2"/>
    <property type="match status" value="1"/>
</dbReference>
<comment type="caution">
    <text evidence="3">The sequence shown here is derived from an EMBL/GenBank/DDBJ whole genome shotgun (WGS) entry which is preliminary data.</text>
</comment>